<dbReference type="Proteomes" id="UP000550260">
    <property type="component" value="Unassembled WGS sequence"/>
</dbReference>
<accession>A0A8E1VUU3</accession>
<reference evidence="1 2" key="1">
    <citation type="submission" date="2020-08" db="EMBL/GenBank/DDBJ databases">
        <title>Amycolatopsis echigonensis JCM 21831.</title>
        <authorList>
            <person name="Tedsree N."/>
            <person name="Kuncharoen N."/>
            <person name="Likhitwitayawuid K."/>
            <person name="Tanasupawat S."/>
        </authorList>
    </citation>
    <scope>NUCLEOTIDE SEQUENCE [LARGE SCALE GENOMIC DNA]</scope>
    <source>
        <strain evidence="1 2">JCM 21831</strain>
    </source>
</reference>
<evidence type="ECO:0000313" key="2">
    <source>
        <dbReference type="Proteomes" id="UP000550260"/>
    </source>
</evidence>
<gene>
    <name evidence="1" type="ORF">H5411_06010</name>
</gene>
<protein>
    <submittedName>
        <fullName evidence="1">Uncharacterized protein</fullName>
    </submittedName>
</protein>
<comment type="caution">
    <text evidence="1">The sequence shown here is derived from an EMBL/GenBank/DDBJ whole genome shotgun (WGS) entry which is preliminary data.</text>
</comment>
<proteinExistence type="predicted"/>
<organism evidence="1 2">
    <name type="scientific">Amycolatopsis echigonensis</name>
    <dbReference type="NCBI Taxonomy" id="2576905"/>
    <lineage>
        <taxon>Bacteria</taxon>
        <taxon>Bacillati</taxon>
        <taxon>Actinomycetota</taxon>
        <taxon>Actinomycetes</taxon>
        <taxon>Pseudonocardiales</taxon>
        <taxon>Pseudonocardiaceae</taxon>
        <taxon>Amycolatopsis</taxon>
    </lineage>
</organism>
<dbReference type="RefSeq" id="WP_183123186.1">
    <property type="nucleotide sequence ID" value="NZ_JACJHR010000006.1"/>
</dbReference>
<dbReference type="EMBL" id="JACJHR010000006">
    <property type="protein sequence ID" value="MBB2498688.1"/>
    <property type="molecule type" value="Genomic_DNA"/>
</dbReference>
<sequence length="133" mass="14214">MPTEEHHHHGPVIHGGVHNSQLAWNNRNVTQNFAHTEQVAPGFEEVAQVVAKVKRQLNDLGLPDADARDAGENADAVLAEVVKPKPDRGIVRTCLTALKKVLDPLALGLLTGAREGAVATGKSLVHALTQLSF</sequence>
<name>A0A8E1VUU3_9PSEU</name>
<dbReference type="AlphaFoldDB" id="A0A8E1VUU3"/>
<evidence type="ECO:0000313" key="1">
    <source>
        <dbReference type="EMBL" id="MBB2498688.1"/>
    </source>
</evidence>